<dbReference type="AlphaFoldDB" id="A0A067K5M7"/>
<evidence type="ECO:0000256" key="1">
    <source>
        <dbReference type="SAM" id="MobiDB-lite"/>
    </source>
</evidence>
<feature type="region of interest" description="Disordered" evidence="1">
    <location>
        <begin position="1"/>
        <end position="38"/>
    </location>
</feature>
<reference evidence="2 3" key="1">
    <citation type="journal article" date="2014" name="PLoS ONE">
        <title>Global Analysis of Gene Expression Profiles in Physic Nut (Jatropha curcas L.) Seedlings Exposed to Salt Stress.</title>
        <authorList>
            <person name="Zhang L."/>
            <person name="Zhang C."/>
            <person name="Wu P."/>
            <person name="Chen Y."/>
            <person name="Li M."/>
            <person name="Jiang H."/>
            <person name="Wu G."/>
        </authorList>
    </citation>
    <scope>NUCLEOTIDE SEQUENCE [LARGE SCALE GENOMIC DNA]</scope>
    <source>
        <strain evidence="3">cv. GZQX0401</strain>
        <tissue evidence="2">Young leaves</tissue>
    </source>
</reference>
<proteinExistence type="predicted"/>
<evidence type="ECO:0000313" key="2">
    <source>
        <dbReference type="EMBL" id="KDP30318.1"/>
    </source>
</evidence>
<organism evidence="2 3">
    <name type="scientific">Jatropha curcas</name>
    <name type="common">Barbados nut</name>
    <dbReference type="NCBI Taxonomy" id="180498"/>
    <lineage>
        <taxon>Eukaryota</taxon>
        <taxon>Viridiplantae</taxon>
        <taxon>Streptophyta</taxon>
        <taxon>Embryophyta</taxon>
        <taxon>Tracheophyta</taxon>
        <taxon>Spermatophyta</taxon>
        <taxon>Magnoliopsida</taxon>
        <taxon>eudicotyledons</taxon>
        <taxon>Gunneridae</taxon>
        <taxon>Pentapetalae</taxon>
        <taxon>rosids</taxon>
        <taxon>fabids</taxon>
        <taxon>Malpighiales</taxon>
        <taxon>Euphorbiaceae</taxon>
        <taxon>Crotonoideae</taxon>
        <taxon>Jatropheae</taxon>
        <taxon>Jatropha</taxon>
    </lineage>
</organism>
<protein>
    <submittedName>
        <fullName evidence="2">Uncharacterized protein</fullName>
    </submittedName>
</protein>
<name>A0A067K5M7_JATCU</name>
<dbReference type="EMBL" id="KK914694">
    <property type="protein sequence ID" value="KDP30318.1"/>
    <property type="molecule type" value="Genomic_DNA"/>
</dbReference>
<accession>A0A067K5M7</accession>
<sequence>MAGGAEEGDTNPPSLIHGVQGNKKNNMENPLVLPSGPITRSHTKRYGVAISLYVQDQVTQKLHDLAFNKCCVELEGTPRLLTLLEAYVDGVARLGRTKA</sequence>
<dbReference type="Proteomes" id="UP000027138">
    <property type="component" value="Unassembled WGS sequence"/>
</dbReference>
<evidence type="ECO:0000313" key="3">
    <source>
        <dbReference type="Proteomes" id="UP000027138"/>
    </source>
</evidence>
<gene>
    <name evidence="2" type="ORF">JCGZ_18155</name>
</gene>
<keyword evidence="3" id="KW-1185">Reference proteome</keyword>